<evidence type="ECO:0000313" key="2">
    <source>
        <dbReference type="Proteomes" id="UP000324800"/>
    </source>
</evidence>
<reference evidence="1 2" key="1">
    <citation type="submission" date="2019-03" db="EMBL/GenBank/DDBJ databases">
        <title>Single cell metagenomics reveals metabolic interactions within the superorganism composed of flagellate Streblomastix strix and complex community of Bacteroidetes bacteria on its surface.</title>
        <authorList>
            <person name="Treitli S.C."/>
            <person name="Kolisko M."/>
            <person name="Husnik F."/>
            <person name="Keeling P."/>
            <person name="Hampl V."/>
        </authorList>
    </citation>
    <scope>NUCLEOTIDE SEQUENCE [LARGE SCALE GENOMIC DNA]</scope>
    <source>
        <strain evidence="1">ST1C</strain>
    </source>
</reference>
<organism evidence="1 2">
    <name type="scientific">Streblomastix strix</name>
    <dbReference type="NCBI Taxonomy" id="222440"/>
    <lineage>
        <taxon>Eukaryota</taxon>
        <taxon>Metamonada</taxon>
        <taxon>Preaxostyla</taxon>
        <taxon>Oxymonadida</taxon>
        <taxon>Streblomastigidae</taxon>
        <taxon>Streblomastix</taxon>
    </lineage>
</organism>
<sequence length="82" mass="8803">MISTSVFNQFDNLLGRNLEQFCLENGDNADVNDEQPSVVAPPTPILNCYKSIVVQATSLDNPSAVQGPVYIDKSVCSGEING</sequence>
<proteinExistence type="predicted"/>
<dbReference type="Proteomes" id="UP000324800">
    <property type="component" value="Unassembled WGS sequence"/>
</dbReference>
<protein>
    <submittedName>
        <fullName evidence="1">Uncharacterized protein</fullName>
    </submittedName>
</protein>
<comment type="caution">
    <text evidence="1">The sequence shown here is derived from an EMBL/GenBank/DDBJ whole genome shotgun (WGS) entry which is preliminary data.</text>
</comment>
<accession>A0A5J4TAS2</accession>
<dbReference type="EMBL" id="SNRW01034741">
    <property type="protein sequence ID" value="KAA6355358.1"/>
    <property type="molecule type" value="Genomic_DNA"/>
</dbReference>
<evidence type="ECO:0000313" key="1">
    <source>
        <dbReference type="EMBL" id="KAA6355358.1"/>
    </source>
</evidence>
<name>A0A5J4TAS2_9EUKA</name>
<dbReference type="AlphaFoldDB" id="A0A5J4TAS2"/>
<gene>
    <name evidence="1" type="ORF">EZS28_049115</name>
</gene>